<comment type="caution">
    <text evidence="2">The sequence shown here is derived from an EMBL/GenBank/DDBJ whole genome shotgun (WGS) entry which is preliminary data.</text>
</comment>
<evidence type="ECO:0000313" key="2">
    <source>
        <dbReference type="EMBL" id="GAA0510616.1"/>
    </source>
</evidence>
<gene>
    <name evidence="2" type="ORF">GCM10010390_11610</name>
</gene>
<organism evidence="2 3">
    <name type="scientific">Streptomyces mordarskii</name>
    <dbReference type="NCBI Taxonomy" id="1226758"/>
    <lineage>
        <taxon>Bacteria</taxon>
        <taxon>Bacillati</taxon>
        <taxon>Actinomycetota</taxon>
        <taxon>Actinomycetes</taxon>
        <taxon>Kitasatosporales</taxon>
        <taxon>Streptomycetaceae</taxon>
        <taxon>Streptomyces</taxon>
    </lineage>
</organism>
<feature type="region of interest" description="Disordered" evidence="1">
    <location>
        <begin position="56"/>
        <end position="101"/>
    </location>
</feature>
<accession>A0ABN1C2X1</accession>
<evidence type="ECO:0000256" key="1">
    <source>
        <dbReference type="SAM" id="MobiDB-lite"/>
    </source>
</evidence>
<reference evidence="2 3" key="1">
    <citation type="journal article" date="2019" name="Int. J. Syst. Evol. Microbiol.">
        <title>The Global Catalogue of Microorganisms (GCM) 10K type strain sequencing project: providing services to taxonomists for standard genome sequencing and annotation.</title>
        <authorList>
            <consortium name="The Broad Institute Genomics Platform"/>
            <consortium name="The Broad Institute Genome Sequencing Center for Infectious Disease"/>
            <person name="Wu L."/>
            <person name="Ma J."/>
        </authorList>
    </citation>
    <scope>NUCLEOTIDE SEQUENCE [LARGE SCALE GENOMIC DNA]</scope>
    <source>
        <strain evidence="2 3">JCM 5052</strain>
    </source>
</reference>
<dbReference type="EMBL" id="BAAABZ010000005">
    <property type="protein sequence ID" value="GAA0510616.1"/>
    <property type="molecule type" value="Genomic_DNA"/>
</dbReference>
<feature type="compositionally biased region" description="Basic and acidic residues" evidence="1">
    <location>
        <begin position="68"/>
        <end position="101"/>
    </location>
</feature>
<evidence type="ECO:0000313" key="3">
    <source>
        <dbReference type="Proteomes" id="UP001501576"/>
    </source>
</evidence>
<sequence>MTADPFAETAYERSRVSWWTRYGGAEDPVSGVVYIPAGADLPPCPYPCAHCRRRGLQPQTGEVMGKPQVERPTDDPGDREWFPGDDPGRRADRPLDARPPG</sequence>
<keyword evidence="3" id="KW-1185">Reference proteome</keyword>
<name>A0ABN1C2X1_9ACTN</name>
<proteinExistence type="predicted"/>
<protein>
    <submittedName>
        <fullName evidence="2">Uncharacterized protein</fullName>
    </submittedName>
</protein>
<dbReference type="Proteomes" id="UP001501576">
    <property type="component" value="Unassembled WGS sequence"/>
</dbReference>